<name>A0ACA9M4Q3_9GLOM</name>
<dbReference type="EMBL" id="CAJVQC010005830">
    <property type="protein sequence ID" value="CAG8559391.1"/>
    <property type="molecule type" value="Genomic_DNA"/>
</dbReference>
<proteinExistence type="predicted"/>
<protein>
    <submittedName>
        <fullName evidence="1">8358_t:CDS:1</fullName>
    </submittedName>
</protein>
<gene>
    <name evidence="1" type="ORF">RPERSI_LOCUS4301</name>
</gene>
<organism evidence="1 2">
    <name type="scientific">Racocetra persica</name>
    <dbReference type="NCBI Taxonomy" id="160502"/>
    <lineage>
        <taxon>Eukaryota</taxon>
        <taxon>Fungi</taxon>
        <taxon>Fungi incertae sedis</taxon>
        <taxon>Mucoromycota</taxon>
        <taxon>Glomeromycotina</taxon>
        <taxon>Glomeromycetes</taxon>
        <taxon>Diversisporales</taxon>
        <taxon>Gigasporaceae</taxon>
        <taxon>Racocetra</taxon>
    </lineage>
</organism>
<dbReference type="Proteomes" id="UP000789920">
    <property type="component" value="Unassembled WGS sequence"/>
</dbReference>
<keyword evidence="2" id="KW-1185">Reference proteome</keyword>
<evidence type="ECO:0000313" key="2">
    <source>
        <dbReference type="Proteomes" id="UP000789920"/>
    </source>
</evidence>
<reference evidence="1" key="1">
    <citation type="submission" date="2021-06" db="EMBL/GenBank/DDBJ databases">
        <authorList>
            <person name="Kallberg Y."/>
            <person name="Tangrot J."/>
            <person name="Rosling A."/>
        </authorList>
    </citation>
    <scope>NUCLEOTIDE SEQUENCE</scope>
    <source>
        <strain evidence="1">MA461A</strain>
    </source>
</reference>
<accession>A0ACA9M4Q3</accession>
<comment type="caution">
    <text evidence="1">The sequence shown here is derived from an EMBL/GenBank/DDBJ whole genome shotgun (WGS) entry which is preliminary data.</text>
</comment>
<evidence type="ECO:0000313" key="1">
    <source>
        <dbReference type="EMBL" id="CAG8559391.1"/>
    </source>
</evidence>
<sequence>MHNKVANLLEVYETIKVQYESLDYKNESDQYKQIDNRIFKIQQDINIARDKLEEYNDIKKKFAEMYNLLEEINEINDQLWGFTDYSVKEVPYS</sequence>